<dbReference type="InterPro" id="IPR003439">
    <property type="entry name" value="ABC_transporter-like_ATP-bd"/>
</dbReference>
<protein>
    <submittedName>
        <fullName evidence="6">ABC transporter-like protein</fullName>
        <ecNumber evidence="6">3.6.3.-</ecNumber>
    </submittedName>
</protein>
<dbReference type="OrthoDB" id="9804819at2"/>
<dbReference type="SUPFAM" id="SSF52540">
    <property type="entry name" value="P-loop containing nucleoside triphosphate hydrolases"/>
    <property type="match status" value="1"/>
</dbReference>
<accession>A0A2N9JF77</accession>
<evidence type="ECO:0000313" key="7">
    <source>
        <dbReference type="Proteomes" id="UP000238164"/>
    </source>
</evidence>
<dbReference type="Pfam" id="PF00005">
    <property type="entry name" value="ABC_tran"/>
    <property type="match status" value="1"/>
</dbReference>
<dbReference type="RefSeq" id="WP_105185663.1">
    <property type="nucleotide sequence ID" value="NZ_BAAAGO010000022.1"/>
</dbReference>
<keyword evidence="3" id="KW-0547">Nucleotide-binding</keyword>
<evidence type="ECO:0000259" key="5">
    <source>
        <dbReference type="PROSITE" id="PS50893"/>
    </source>
</evidence>
<sequence length="306" mass="32203">MIEICGVTRTYASTRALDGVSFCVPDGAVTGFVGPNGAGKSTLMRVATGLELPDSGSVVVDGTPLGGRAAGQVKVGALLEAGWVLPRRTARDHVRLVAIALGLPASRAEQVLAFTGLTEVAHHPIGSFSLGMKQRLGIATAVLSEPQTLLLDEPANGLDPDGVAWLRRFVRELAGQGKAVLISSHLLSELAQTVDRIVMIGRGRVLHEGPLGDLLVADRSVSFASCDDDASLAVRCREAGAEVVRLPDGRLRIAGLTVIEVSRLARDHDLLLTHLSAAMASLEERFAAITEQHVDYRAGLHPAAAR</sequence>
<keyword evidence="2" id="KW-0813">Transport</keyword>
<organism evidence="6 7">
    <name type="scientific">Micropruina glycogenica</name>
    <dbReference type="NCBI Taxonomy" id="75385"/>
    <lineage>
        <taxon>Bacteria</taxon>
        <taxon>Bacillati</taxon>
        <taxon>Actinomycetota</taxon>
        <taxon>Actinomycetes</taxon>
        <taxon>Propionibacteriales</taxon>
        <taxon>Nocardioidaceae</taxon>
        <taxon>Micropruina</taxon>
    </lineage>
</organism>
<gene>
    <name evidence="6" type="primary">drrA</name>
    <name evidence="6" type="ORF">MPLG2_1746</name>
</gene>
<keyword evidence="4" id="KW-0067">ATP-binding</keyword>
<name>A0A2N9JF77_9ACTN</name>
<dbReference type="PANTHER" id="PTHR43335">
    <property type="entry name" value="ABC TRANSPORTER, ATP-BINDING PROTEIN"/>
    <property type="match status" value="1"/>
</dbReference>
<dbReference type="InterPro" id="IPR003593">
    <property type="entry name" value="AAA+_ATPase"/>
</dbReference>
<evidence type="ECO:0000313" key="6">
    <source>
        <dbReference type="EMBL" id="SPD86782.1"/>
    </source>
</evidence>
<dbReference type="EC" id="3.6.3.-" evidence="6"/>
<dbReference type="KEGG" id="mgg:MPLG2_1746"/>
<keyword evidence="7" id="KW-1185">Reference proteome</keyword>
<dbReference type="GO" id="GO:0016887">
    <property type="term" value="F:ATP hydrolysis activity"/>
    <property type="evidence" value="ECO:0007669"/>
    <property type="project" value="InterPro"/>
</dbReference>
<dbReference type="PROSITE" id="PS00211">
    <property type="entry name" value="ABC_TRANSPORTER_1"/>
    <property type="match status" value="1"/>
</dbReference>
<evidence type="ECO:0000256" key="3">
    <source>
        <dbReference type="ARBA" id="ARBA00022741"/>
    </source>
</evidence>
<dbReference type="AlphaFoldDB" id="A0A2N9JF77"/>
<evidence type="ECO:0000256" key="2">
    <source>
        <dbReference type="ARBA" id="ARBA00022448"/>
    </source>
</evidence>
<dbReference type="EMBL" id="LT985188">
    <property type="protein sequence ID" value="SPD86782.1"/>
    <property type="molecule type" value="Genomic_DNA"/>
</dbReference>
<dbReference type="PANTHER" id="PTHR43335:SF4">
    <property type="entry name" value="ABC TRANSPORTER, ATP-BINDING PROTEIN"/>
    <property type="match status" value="1"/>
</dbReference>
<dbReference type="SMART" id="SM00382">
    <property type="entry name" value="AAA"/>
    <property type="match status" value="1"/>
</dbReference>
<dbReference type="Gene3D" id="3.40.50.300">
    <property type="entry name" value="P-loop containing nucleotide triphosphate hydrolases"/>
    <property type="match status" value="1"/>
</dbReference>
<dbReference type="InterPro" id="IPR027417">
    <property type="entry name" value="P-loop_NTPase"/>
</dbReference>
<evidence type="ECO:0000256" key="1">
    <source>
        <dbReference type="ARBA" id="ARBA00005417"/>
    </source>
</evidence>
<dbReference type="InterPro" id="IPR017871">
    <property type="entry name" value="ABC_transporter-like_CS"/>
</dbReference>
<dbReference type="GO" id="GO:0005524">
    <property type="term" value="F:ATP binding"/>
    <property type="evidence" value="ECO:0007669"/>
    <property type="project" value="UniProtKB-KW"/>
</dbReference>
<keyword evidence="6" id="KW-0378">Hydrolase</keyword>
<feature type="domain" description="ABC transporter" evidence="5">
    <location>
        <begin position="2"/>
        <end position="227"/>
    </location>
</feature>
<proteinExistence type="inferred from homology"/>
<evidence type="ECO:0000256" key="4">
    <source>
        <dbReference type="ARBA" id="ARBA00022840"/>
    </source>
</evidence>
<comment type="similarity">
    <text evidence="1">Belongs to the ABC transporter superfamily.</text>
</comment>
<dbReference type="PROSITE" id="PS50893">
    <property type="entry name" value="ABC_TRANSPORTER_2"/>
    <property type="match status" value="1"/>
</dbReference>
<dbReference type="Proteomes" id="UP000238164">
    <property type="component" value="Chromosome 1"/>
</dbReference>
<reference evidence="6 7" key="1">
    <citation type="submission" date="2018-02" db="EMBL/GenBank/DDBJ databases">
        <authorList>
            <person name="Cohen D.B."/>
            <person name="Kent A.D."/>
        </authorList>
    </citation>
    <scope>NUCLEOTIDE SEQUENCE [LARGE SCALE GENOMIC DNA]</scope>
    <source>
        <strain evidence="6">1</strain>
    </source>
</reference>